<dbReference type="SUPFAM" id="SSF51569">
    <property type="entry name" value="Aldolase"/>
    <property type="match status" value="1"/>
</dbReference>
<evidence type="ECO:0000256" key="2">
    <source>
        <dbReference type="ARBA" id="ARBA00023239"/>
    </source>
</evidence>
<evidence type="ECO:0000256" key="4">
    <source>
        <dbReference type="PIRSR" id="PIRSR001365-1"/>
    </source>
</evidence>
<evidence type="ECO:0000256" key="3">
    <source>
        <dbReference type="PIRNR" id="PIRNR001365"/>
    </source>
</evidence>
<name>A0A1H1RMP0_9MICO</name>
<dbReference type="EMBL" id="LT629742">
    <property type="protein sequence ID" value="SDS36965.1"/>
    <property type="molecule type" value="Genomic_DNA"/>
</dbReference>
<dbReference type="CDD" id="cd00408">
    <property type="entry name" value="DHDPS-like"/>
    <property type="match status" value="1"/>
</dbReference>
<dbReference type="SMART" id="SM01130">
    <property type="entry name" value="DHDPS"/>
    <property type="match status" value="1"/>
</dbReference>
<feature type="active site" description="Proton donor/acceptor" evidence="4">
    <location>
        <position position="135"/>
    </location>
</feature>
<dbReference type="OrthoDB" id="3175637at2"/>
<dbReference type="PIRSF" id="PIRSF001365">
    <property type="entry name" value="DHDPS"/>
    <property type="match status" value="1"/>
</dbReference>
<keyword evidence="7" id="KW-1185">Reference proteome</keyword>
<protein>
    <submittedName>
        <fullName evidence="6">4-hydroxy-tetrahydrodipicolinate synthase</fullName>
    </submittedName>
</protein>
<dbReference type="InterPro" id="IPR002220">
    <property type="entry name" value="DapA-like"/>
</dbReference>
<organism evidence="6 7">
    <name type="scientific">Microterricola viridarii</name>
    <dbReference type="NCBI Taxonomy" id="412690"/>
    <lineage>
        <taxon>Bacteria</taxon>
        <taxon>Bacillati</taxon>
        <taxon>Actinomycetota</taxon>
        <taxon>Actinomycetes</taxon>
        <taxon>Micrococcales</taxon>
        <taxon>Microbacteriaceae</taxon>
        <taxon>Microterricola</taxon>
    </lineage>
</organism>
<comment type="similarity">
    <text evidence="1 3">Belongs to the DapA family.</text>
</comment>
<accession>A0A1H1RMP0</accession>
<dbReference type="RefSeq" id="WP_083363367.1">
    <property type="nucleotide sequence ID" value="NZ_LT629742.1"/>
</dbReference>
<dbReference type="PANTHER" id="PTHR12128">
    <property type="entry name" value="DIHYDRODIPICOLINATE SYNTHASE"/>
    <property type="match status" value="1"/>
</dbReference>
<dbReference type="Proteomes" id="UP000181956">
    <property type="component" value="Chromosome I"/>
</dbReference>
<dbReference type="STRING" id="412690.SAMN04489834_1358"/>
<feature type="binding site" evidence="5">
    <location>
        <position position="46"/>
    </location>
    <ligand>
        <name>pyruvate</name>
        <dbReference type="ChEBI" id="CHEBI:15361"/>
    </ligand>
</feature>
<evidence type="ECO:0000313" key="6">
    <source>
        <dbReference type="EMBL" id="SDS36965.1"/>
    </source>
</evidence>
<dbReference type="Pfam" id="PF00701">
    <property type="entry name" value="DHDPS"/>
    <property type="match status" value="1"/>
</dbReference>
<dbReference type="PRINTS" id="PR00146">
    <property type="entry name" value="DHPICSNTHASE"/>
</dbReference>
<evidence type="ECO:0000256" key="1">
    <source>
        <dbReference type="ARBA" id="ARBA00007592"/>
    </source>
</evidence>
<dbReference type="PANTHER" id="PTHR12128:SF66">
    <property type="entry name" value="4-HYDROXY-2-OXOGLUTARATE ALDOLASE, MITOCHONDRIAL"/>
    <property type="match status" value="1"/>
</dbReference>
<dbReference type="Gene3D" id="3.20.20.70">
    <property type="entry name" value="Aldolase class I"/>
    <property type="match status" value="1"/>
</dbReference>
<evidence type="ECO:0000256" key="5">
    <source>
        <dbReference type="PIRSR" id="PIRSR001365-2"/>
    </source>
</evidence>
<sequence length="289" mass="30685">MTRRDILTAVPVAFHEDGRLDLDGSREILEYVAKSGNEGAFVLGTTGEFPALSFEERGALTALSLEVLAPVMRVVVHVGGASVYDALRYLQQAREAGATEVAVLTPYYLKATDAALLDYFSQISAAADGIDVYVYVFRAVSGNFVSNELMARIAQLPNFVGAKVSDEPLEQLAAYRAVVPESFLIYTGGDRDLARAERFGAQGVISGISSVLPKPFRALAAAAATGDAQAIAAAQKDVDDAVDTVQGNMGRMKAAYRALGIRGGTVRMAIEAPSAETVREIERVVAAYA</sequence>
<dbReference type="GO" id="GO:0008840">
    <property type="term" value="F:4-hydroxy-tetrahydrodipicolinate synthase activity"/>
    <property type="evidence" value="ECO:0007669"/>
    <property type="project" value="TreeGrafter"/>
</dbReference>
<evidence type="ECO:0000313" key="7">
    <source>
        <dbReference type="Proteomes" id="UP000181956"/>
    </source>
</evidence>
<feature type="active site" description="Schiff-base intermediate with substrate" evidence="4">
    <location>
        <position position="163"/>
    </location>
</feature>
<feature type="binding site" evidence="5">
    <location>
        <position position="205"/>
    </location>
    <ligand>
        <name>pyruvate</name>
        <dbReference type="ChEBI" id="CHEBI:15361"/>
    </ligand>
</feature>
<dbReference type="AlphaFoldDB" id="A0A1H1RMP0"/>
<reference evidence="7" key="1">
    <citation type="submission" date="2016-10" db="EMBL/GenBank/DDBJ databases">
        <authorList>
            <person name="Varghese N."/>
            <person name="Submissions S."/>
        </authorList>
    </citation>
    <scope>NUCLEOTIDE SEQUENCE [LARGE SCALE GENOMIC DNA]</scope>
    <source>
        <strain evidence="7">DSM 21772</strain>
    </source>
</reference>
<dbReference type="InterPro" id="IPR013785">
    <property type="entry name" value="Aldolase_TIM"/>
</dbReference>
<gene>
    <name evidence="6" type="ORF">SAMN04489834_1358</name>
</gene>
<keyword evidence="2 3" id="KW-0456">Lyase</keyword>
<proteinExistence type="inferred from homology"/>